<keyword evidence="1" id="KW-0812">Transmembrane</keyword>
<organism evidence="2 3">
    <name type="scientific">Aphanomyces astaci</name>
    <name type="common">Crayfish plague agent</name>
    <dbReference type="NCBI Taxonomy" id="112090"/>
    <lineage>
        <taxon>Eukaryota</taxon>
        <taxon>Sar</taxon>
        <taxon>Stramenopiles</taxon>
        <taxon>Oomycota</taxon>
        <taxon>Saprolegniomycetes</taxon>
        <taxon>Saprolegniales</taxon>
        <taxon>Verrucalvaceae</taxon>
        <taxon>Aphanomyces</taxon>
    </lineage>
</organism>
<keyword evidence="1" id="KW-0472">Membrane</keyword>
<keyword evidence="1" id="KW-1133">Transmembrane helix</keyword>
<gene>
    <name evidence="2" type="ORF">DYB36_005387</name>
</gene>
<evidence type="ECO:0000313" key="3">
    <source>
        <dbReference type="Proteomes" id="UP000265427"/>
    </source>
</evidence>
<dbReference type="AlphaFoldDB" id="A0A397AN19"/>
<sequence length="339" mass="37152">MHTPLAVHVCAARDQFEPVWHVRGLPRSQFRAHFARGQGSSSLSHMRTEWRPPDTVRSVAVAQRADWSVEFVLCVAAVAASVAVVASILVAVFAAVHCISHAHGRGQVLSVRALGLRPRLCLPVEPPAAGHPRRRPHPHSAAPRHLRLHMSPERAAHLHPAAAPVESAHVQSGAPQLEPGHDAVRIAKRVCVSDVWNGHAHQLSAERLPPRRRHHRRLHLLCRRDGHHHAVVHSHVAPWPKREYMGARQPRQLRAPPACDPCARGGHLWGVHLGQGRGDGVGVLRGDNQPYHMLCPASVFRLQTSPRCVLDGEGRVRRHLLGHHGAVCSELGPSSSSVL</sequence>
<feature type="non-terminal residue" evidence="2">
    <location>
        <position position="339"/>
    </location>
</feature>
<protein>
    <submittedName>
        <fullName evidence="2">Uncharacterized protein</fullName>
    </submittedName>
</protein>
<dbReference type="Proteomes" id="UP000265427">
    <property type="component" value="Unassembled WGS sequence"/>
</dbReference>
<accession>A0A397AN19</accession>
<reference evidence="2 3" key="1">
    <citation type="submission" date="2018-08" db="EMBL/GenBank/DDBJ databases">
        <title>Aphanomyces genome sequencing and annotation.</title>
        <authorList>
            <person name="Minardi D."/>
            <person name="Oidtmann B."/>
            <person name="Van Der Giezen M."/>
            <person name="Studholme D.J."/>
        </authorList>
    </citation>
    <scope>NUCLEOTIDE SEQUENCE [LARGE SCALE GENOMIC DNA]</scope>
    <source>
        <strain evidence="2 3">Kv</strain>
    </source>
</reference>
<proteinExistence type="predicted"/>
<name>A0A397AN19_APHAT</name>
<comment type="caution">
    <text evidence="2">The sequence shown here is derived from an EMBL/GenBank/DDBJ whole genome shotgun (WGS) entry which is preliminary data.</text>
</comment>
<dbReference type="EMBL" id="QUSZ01005927">
    <property type="protein sequence ID" value="RHY07625.1"/>
    <property type="molecule type" value="Genomic_DNA"/>
</dbReference>
<evidence type="ECO:0000313" key="2">
    <source>
        <dbReference type="EMBL" id="RHY07625.1"/>
    </source>
</evidence>
<feature type="transmembrane region" description="Helical" evidence="1">
    <location>
        <begin position="71"/>
        <end position="96"/>
    </location>
</feature>
<evidence type="ECO:0000256" key="1">
    <source>
        <dbReference type="SAM" id="Phobius"/>
    </source>
</evidence>